<evidence type="ECO:0000313" key="1">
    <source>
        <dbReference type="EMBL" id="TDH62960.1"/>
    </source>
</evidence>
<keyword evidence="2" id="KW-1185">Reference proteome</keyword>
<organism evidence="1 2">
    <name type="scientific">Dankookia rubra</name>
    <dbReference type="NCBI Taxonomy" id="1442381"/>
    <lineage>
        <taxon>Bacteria</taxon>
        <taxon>Pseudomonadati</taxon>
        <taxon>Pseudomonadota</taxon>
        <taxon>Alphaproteobacteria</taxon>
        <taxon>Acetobacterales</taxon>
        <taxon>Roseomonadaceae</taxon>
        <taxon>Dankookia</taxon>
    </lineage>
</organism>
<comment type="caution">
    <text evidence="1">The sequence shown here is derived from an EMBL/GenBank/DDBJ whole genome shotgun (WGS) entry which is preliminary data.</text>
</comment>
<dbReference type="Pfam" id="PF11625">
    <property type="entry name" value="DUF3253"/>
    <property type="match status" value="1"/>
</dbReference>
<dbReference type="InterPro" id="IPR036390">
    <property type="entry name" value="WH_DNA-bd_sf"/>
</dbReference>
<reference evidence="1 2" key="1">
    <citation type="journal article" date="2016" name="J. Microbiol.">
        <title>Dankookia rubra gen. nov., sp. nov., an alphaproteobacterium isolated from sediment of a shallow stream.</title>
        <authorList>
            <person name="Kim W.H."/>
            <person name="Kim D.H."/>
            <person name="Kang K."/>
            <person name="Ahn T.Y."/>
        </authorList>
    </citation>
    <scope>NUCLEOTIDE SEQUENCE [LARGE SCALE GENOMIC DNA]</scope>
    <source>
        <strain evidence="1 2">JCM30602</strain>
    </source>
</reference>
<dbReference type="SUPFAM" id="SSF46785">
    <property type="entry name" value="Winged helix' DNA-binding domain"/>
    <property type="match status" value="1"/>
</dbReference>
<gene>
    <name evidence="1" type="ORF">E2C06_09375</name>
</gene>
<protein>
    <submittedName>
        <fullName evidence="1">DUF3253 domain-containing protein</fullName>
    </submittedName>
</protein>
<dbReference type="OrthoDB" id="7631458at2"/>
<dbReference type="InterPro" id="IPR021660">
    <property type="entry name" value="DUF3253"/>
</dbReference>
<dbReference type="AlphaFoldDB" id="A0A4R5QHY0"/>
<sequence length="95" mass="9710">MTNPAPEAIASEILRQATARGADKSICPSEVARALAGGEEAAWRPLMGKVRQAAVALAGAGQLEILRKGKPVPAEAVRGVIRLRVPGGTAGETAE</sequence>
<accession>A0A4R5QHY0</accession>
<proteinExistence type="predicted"/>
<dbReference type="EMBL" id="SMSJ01000008">
    <property type="protein sequence ID" value="TDH62960.1"/>
    <property type="molecule type" value="Genomic_DNA"/>
</dbReference>
<evidence type="ECO:0000313" key="2">
    <source>
        <dbReference type="Proteomes" id="UP000295096"/>
    </source>
</evidence>
<name>A0A4R5QHY0_9PROT</name>
<dbReference type="Proteomes" id="UP000295096">
    <property type="component" value="Unassembled WGS sequence"/>
</dbReference>
<dbReference type="Gene3D" id="1.10.10.10">
    <property type="entry name" value="Winged helix-like DNA-binding domain superfamily/Winged helix DNA-binding domain"/>
    <property type="match status" value="1"/>
</dbReference>
<dbReference type="InterPro" id="IPR036388">
    <property type="entry name" value="WH-like_DNA-bd_sf"/>
</dbReference>